<dbReference type="FunFam" id="3.90.1100.10:FF:000008">
    <property type="entry name" value="DNA-directed RNA polymerase subunit beta"/>
    <property type="match status" value="1"/>
</dbReference>
<evidence type="ECO:0000256" key="7">
    <source>
        <dbReference type="ARBA" id="ARBA00022771"/>
    </source>
</evidence>
<evidence type="ECO:0000256" key="9">
    <source>
        <dbReference type="ARBA" id="ARBA00023163"/>
    </source>
</evidence>
<dbReference type="InterPro" id="IPR007642">
    <property type="entry name" value="RNA_pol_Rpb2_2"/>
</dbReference>
<dbReference type="InterPro" id="IPR037033">
    <property type="entry name" value="DNA-dir_RNAP_su2_hyb_sf"/>
</dbReference>
<dbReference type="OMA" id="FFGVVHY"/>
<dbReference type="Gene3D" id="2.40.50.150">
    <property type="match status" value="1"/>
</dbReference>
<dbReference type="SUPFAM" id="SSF64484">
    <property type="entry name" value="beta and beta-prime subunits of DNA dependent RNA-polymerase"/>
    <property type="match status" value="1"/>
</dbReference>
<evidence type="ECO:0000259" key="15">
    <source>
        <dbReference type="Pfam" id="PF04560"/>
    </source>
</evidence>
<dbReference type="OrthoDB" id="10248617at2759"/>
<evidence type="ECO:0000256" key="4">
    <source>
        <dbReference type="ARBA" id="ARBA00022679"/>
    </source>
</evidence>
<dbReference type="InterPro" id="IPR007120">
    <property type="entry name" value="DNA-dir_RNAP_su2_dom"/>
</dbReference>
<sequence length="1106" mass="123721">MSSEVHDFVRPHVESFDWLLHEGLGLIVKDLHPVEVPADEETGRPRTRFWIKKVHISSPFKNDDSNDNRLLPNECREGNRSYSGALTVTISRRINDGNTVDMQYRAGDAPVMVRSAACHLRNMDHDALIKHREEGTEMGGYFIINGLEKVIRLLVMPKRNYITALVRPSFTNRGPFYTEYATAIRSVRRDQSSQTLTVHYLSDGTCTVRVTIGKQEFLTPIALMFHALMSTTDFEIFQAVCAEGDTFAADRMERMLRDVKVLNLRSPSDYQAYLGSRFRFILRLNDSVSDADAGRILLQRHFLVHCSTDFEKFDVLALMIKKLFALVQGHIGPDNPDALSAHECLLPGHLYGNVLKERCQELLYSLKARMIRDDQSKHPKFSVDDDAYLKSVLGSSGGDIGQKLHYLLSTGNLVSQSGLDLMQTSGFTIIAEKLNYYRYLGHFRSIHRGAFFAEMKTTTVRKLLPESFGFLCPVHTPDGSPCGLLNHLAAPCRVLCHAPALDRERLIATLFSIGMSSSRLHDRRRIPHSDRVVMVDGILVGFVPVKSMRTFAERLRYLKATDPAAHGIPETLEITSVEHYECGAYPGVFLASNAARFIRLVQYLPAKRQEWISPLEQVFLDIAIDVSDVRPGETSHIELDPCNMLSVIASFTPFSDFNQSPRNMYQCQMGKQTMGTPYHSHPHRADNKVYRIQNVQTPVVRNRAYKQLDMDRYPLGCNAVVAVVSYTGYDMEDAMIINKSAFERGFGHGSVYTTKVIDLDDMKVGQKSPYTFGNVDPGTGNRVCDMLGADGLPSVGSYLKPDDPLYATLNNVSKEVKVVRHKSTEPAYIDQVRVIGKTGNGIPFAIAITLRYNRNAVLGDKFSSRHGQKGVLSQLWKQIDMPFTGEGLTPDIIINPHAFPSRMTIGMLIESMAGKAGCLHGVFADGTPFQFGEDDLAMDYFGRQLTAAGFSHVGNEEMYSGVSGMQFKADVFIGVVYYQRLRHMVSDKSQVRSTGPINELTHQPVHGRKKKGGIRFGEMERDSLLGHGAAFLLNDRLLKCSDFHTANVCRQCGSILSSMADRDGRGVSCVSCRSKSSCTLINVPYVFTYLVNELAAMNVKIELKVK</sequence>
<proteinExistence type="inferred from homology"/>
<dbReference type="GO" id="GO:0032549">
    <property type="term" value="F:ribonucleoside binding"/>
    <property type="evidence" value="ECO:0007669"/>
    <property type="project" value="InterPro"/>
</dbReference>
<dbReference type="InterPro" id="IPR037034">
    <property type="entry name" value="RNA_pol_Rpb2_2_sf"/>
</dbReference>
<keyword evidence="10" id="KW-0539">Nucleus</keyword>
<organism evidence="20 22">
    <name type="scientific">Plasmodiophora brassicae</name>
    <name type="common">Clubroot disease agent</name>
    <dbReference type="NCBI Taxonomy" id="37360"/>
    <lineage>
        <taxon>Eukaryota</taxon>
        <taxon>Sar</taxon>
        <taxon>Rhizaria</taxon>
        <taxon>Endomyxa</taxon>
        <taxon>Phytomyxea</taxon>
        <taxon>Plasmodiophorida</taxon>
        <taxon>Plasmodiophoridae</taxon>
        <taxon>Plasmodiophora</taxon>
    </lineage>
</organism>
<evidence type="ECO:0000259" key="17">
    <source>
        <dbReference type="Pfam" id="PF04563"/>
    </source>
</evidence>
<comment type="subcellular location">
    <subcellularLocation>
        <location evidence="1">Nucleus</location>
        <location evidence="1">Nucleolus</location>
    </subcellularLocation>
</comment>
<keyword evidence="8" id="KW-0862">Zinc</keyword>
<protein>
    <recommendedName>
        <fullName evidence="13">DNA-directed RNA polymerase subunit beta</fullName>
        <ecNumber evidence="13">2.7.7.6</ecNumber>
    </recommendedName>
</protein>
<comment type="similarity">
    <text evidence="2 12">Belongs to the RNA polymerase beta chain family.</text>
</comment>
<evidence type="ECO:0000256" key="13">
    <source>
        <dbReference type="RuleBase" id="RU363031"/>
    </source>
</evidence>
<evidence type="ECO:0000313" key="23">
    <source>
        <dbReference type="Proteomes" id="UP000290189"/>
    </source>
</evidence>
<evidence type="ECO:0000259" key="14">
    <source>
        <dbReference type="Pfam" id="PF00562"/>
    </source>
</evidence>
<dbReference type="InterPro" id="IPR007641">
    <property type="entry name" value="RNA_pol_Rpb2_7"/>
</dbReference>
<evidence type="ECO:0000259" key="16">
    <source>
        <dbReference type="Pfam" id="PF04561"/>
    </source>
</evidence>
<dbReference type="GO" id="GO:0000428">
    <property type="term" value="C:DNA-directed RNA polymerase complex"/>
    <property type="evidence" value="ECO:0007669"/>
    <property type="project" value="UniProtKB-KW"/>
</dbReference>
<dbReference type="InterPro" id="IPR007644">
    <property type="entry name" value="RNA_pol_bsu_protrusion"/>
</dbReference>
<keyword evidence="6" id="KW-0479">Metal-binding</keyword>
<feature type="domain" description="DNA-directed RNA polymerase subunit 2 hybrid-binding" evidence="14">
    <location>
        <begin position="648"/>
        <end position="1010"/>
    </location>
</feature>
<dbReference type="InterPro" id="IPR015712">
    <property type="entry name" value="DNA-dir_RNA_pol_su2"/>
</dbReference>
<dbReference type="AlphaFoldDB" id="A0A0G4IL38"/>
<dbReference type="FunFam" id="3.90.1100.10:FF:000016">
    <property type="entry name" value="DNA-directed RNA polymerase subunit beta"/>
    <property type="match status" value="1"/>
</dbReference>
<dbReference type="Pfam" id="PF04561">
    <property type="entry name" value="RNA_pol_Rpb2_2"/>
    <property type="match status" value="1"/>
</dbReference>
<keyword evidence="7" id="KW-0863">Zinc-finger</keyword>
<evidence type="ECO:0000256" key="6">
    <source>
        <dbReference type="ARBA" id="ARBA00022723"/>
    </source>
</evidence>
<dbReference type="Pfam" id="PF04560">
    <property type="entry name" value="RNA_pol_Rpb2_7"/>
    <property type="match status" value="1"/>
</dbReference>
<feature type="domain" description="RNA polymerase Rpb2" evidence="15">
    <location>
        <begin position="1012"/>
        <end position="1105"/>
    </location>
</feature>
<evidence type="ECO:0000256" key="11">
    <source>
        <dbReference type="ARBA" id="ARBA00047768"/>
    </source>
</evidence>
<evidence type="ECO:0000256" key="3">
    <source>
        <dbReference type="ARBA" id="ARBA00022478"/>
    </source>
</evidence>
<comment type="catalytic activity">
    <reaction evidence="11">
        <text>RNA(n) + a ribonucleoside 5'-triphosphate = RNA(n+1) + diphosphate</text>
        <dbReference type="Rhea" id="RHEA:21248"/>
        <dbReference type="Rhea" id="RHEA-COMP:14527"/>
        <dbReference type="Rhea" id="RHEA-COMP:17342"/>
        <dbReference type="ChEBI" id="CHEBI:33019"/>
        <dbReference type="ChEBI" id="CHEBI:61557"/>
        <dbReference type="ChEBI" id="CHEBI:140395"/>
        <dbReference type="EC" id="2.7.7.6"/>
    </reaction>
    <physiologicalReaction direction="left-to-right" evidence="11">
        <dbReference type="Rhea" id="RHEA:21249"/>
    </physiologicalReaction>
</comment>
<dbReference type="Pfam" id="PF04565">
    <property type="entry name" value="RNA_pol_Rpb2_3"/>
    <property type="match status" value="1"/>
</dbReference>
<reference evidence="20 22" key="1">
    <citation type="submission" date="2015-02" db="EMBL/GenBank/DDBJ databases">
        <authorList>
            <person name="Chooi Y.-H."/>
        </authorList>
    </citation>
    <scope>NUCLEOTIDE SEQUENCE [LARGE SCALE GENOMIC DNA]</scope>
    <source>
        <strain evidence="20">E3</strain>
    </source>
</reference>
<keyword evidence="4 13" id="KW-0808">Transferase</keyword>
<evidence type="ECO:0000259" key="18">
    <source>
        <dbReference type="Pfam" id="PF04565"/>
    </source>
</evidence>
<accession>A0A0G4IL38</accession>
<dbReference type="EC" id="2.7.7.6" evidence="13"/>
<dbReference type="Gene3D" id="3.90.1110.10">
    <property type="entry name" value="RNA polymerase Rpb2, domain 2"/>
    <property type="match status" value="1"/>
</dbReference>
<dbReference type="FunFam" id="2.40.270.10:FF:000011">
    <property type="entry name" value="DNA-directed RNA polymerase subunit beta"/>
    <property type="match status" value="1"/>
</dbReference>
<dbReference type="PROSITE" id="PS01166">
    <property type="entry name" value="RNA_POL_BETA"/>
    <property type="match status" value="1"/>
</dbReference>
<dbReference type="EMBL" id="CDSF01000046">
    <property type="protein sequence ID" value="CEO95966.1"/>
    <property type="molecule type" value="Genomic_DNA"/>
</dbReference>
<keyword evidence="21" id="KW-0496">Mitochondrion</keyword>
<keyword evidence="9 13" id="KW-0804">Transcription</keyword>
<reference evidence="21 23" key="2">
    <citation type="submission" date="2018-03" db="EMBL/GenBank/DDBJ databases">
        <authorList>
            <person name="Fogelqvist J."/>
        </authorList>
    </citation>
    <scope>NUCLEOTIDE SEQUENCE [LARGE SCALE GENOMIC DNA]</scope>
</reference>
<dbReference type="GO" id="GO:0006351">
    <property type="term" value="P:DNA-templated transcription"/>
    <property type="evidence" value="ECO:0007669"/>
    <property type="project" value="InterPro"/>
</dbReference>
<dbReference type="Gene3D" id="2.40.270.10">
    <property type="entry name" value="DNA-directed RNA polymerase, subunit 2, domain 6"/>
    <property type="match status" value="1"/>
</dbReference>
<dbReference type="Proteomes" id="UP000290189">
    <property type="component" value="Unassembled WGS sequence"/>
</dbReference>
<dbReference type="InterPro" id="IPR007645">
    <property type="entry name" value="RNA_pol_Rpb2_3"/>
</dbReference>
<dbReference type="InterPro" id="IPR014724">
    <property type="entry name" value="RNA_pol_RPB2_OB-fold"/>
</dbReference>
<evidence type="ECO:0000256" key="12">
    <source>
        <dbReference type="RuleBase" id="RU000434"/>
    </source>
</evidence>
<evidence type="ECO:0000313" key="20">
    <source>
        <dbReference type="EMBL" id="CEO95966.1"/>
    </source>
</evidence>
<evidence type="ECO:0000313" key="21">
    <source>
        <dbReference type="EMBL" id="SPQ93486.1"/>
    </source>
</evidence>
<evidence type="ECO:0000256" key="10">
    <source>
        <dbReference type="ARBA" id="ARBA00023242"/>
    </source>
</evidence>
<evidence type="ECO:0000313" key="22">
    <source>
        <dbReference type="Proteomes" id="UP000039324"/>
    </source>
</evidence>
<keyword evidence="3 13" id="KW-0240">DNA-directed RNA polymerase</keyword>
<dbReference type="PANTHER" id="PTHR20856">
    <property type="entry name" value="DNA-DIRECTED RNA POLYMERASE I SUBUNIT 2"/>
    <property type="match status" value="1"/>
</dbReference>
<dbReference type="FunFam" id="3.90.1800.10:FF:000004">
    <property type="entry name" value="DNA-directed RNA polymerase subunit beta"/>
    <property type="match status" value="1"/>
</dbReference>
<keyword evidence="5 13" id="KW-0548">Nucleotidyltransferase</keyword>
<dbReference type="CDD" id="cd00653">
    <property type="entry name" value="RNA_pol_B_RPB2"/>
    <property type="match status" value="1"/>
</dbReference>
<dbReference type="InterPro" id="IPR007121">
    <property type="entry name" value="RNA_pol_bsu_CS"/>
</dbReference>
<evidence type="ECO:0000256" key="8">
    <source>
        <dbReference type="ARBA" id="ARBA00022833"/>
    </source>
</evidence>
<dbReference type="EMBL" id="OVEO01000001">
    <property type="protein sequence ID" value="SPQ93486.1"/>
    <property type="molecule type" value="Genomic_DNA"/>
</dbReference>
<dbReference type="Pfam" id="PF06883">
    <property type="entry name" value="RNA_pol_Rpa2_4"/>
    <property type="match status" value="1"/>
</dbReference>
<dbReference type="GO" id="GO:0005730">
    <property type="term" value="C:nucleolus"/>
    <property type="evidence" value="ECO:0007669"/>
    <property type="project" value="UniProtKB-SubCell"/>
</dbReference>
<evidence type="ECO:0000256" key="2">
    <source>
        <dbReference type="ARBA" id="ARBA00006835"/>
    </source>
</evidence>
<evidence type="ECO:0000256" key="1">
    <source>
        <dbReference type="ARBA" id="ARBA00004604"/>
    </source>
</evidence>
<dbReference type="GO" id="GO:0008270">
    <property type="term" value="F:zinc ion binding"/>
    <property type="evidence" value="ECO:0007669"/>
    <property type="project" value="UniProtKB-KW"/>
</dbReference>
<comment type="function">
    <text evidence="13">DNA-dependent RNA polymerase catalyzes the transcription of DNA into RNA using the four ribonucleoside triphosphates as substrates.</text>
</comment>
<feature type="domain" description="RNA polymerase Rpb2" evidence="18">
    <location>
        <begin position="430"/>
        <end position="494"/>
    </location>
</feature>
<dbReference type="Pfam" id="PF04563">
    <property type="entry name" value="RNA_pol_Rpb2_1"/>
    <property type="match status" value="1"/>
</dbReference>
<feature type="domain" description="DNA-directed RNA polymerase I subunit RPA2" evidence="19">
    <location>
        <begin position="540"/>
        <end position="599"/>
    </location>
</feature>
<feature type="domain" description="RNA polymerase Rpb2" evidence="16">
    <location>
        <begin position="173"/>
        <end position="339"/>
    </location>
</feature>
<dbReference type="InterPro" id="IPR009674">
    <property type="entry name" value="Rpa2_dom_4"/>
</dbReference>
<dbReference type="Pfam" id="PF00562">
    <property type="entry name" value="RNA_pol_Rpb2_6"/>
    <property type="match status" value="1"/>
</dbReference>
<evidence type="ECO:0000259" key="19">
    <source>
        <dbReference type="Pfam" id="PF06883"/>
    </source>
</evidence>
<dbReference type="GO" id="GO:0003899">
    <property type="term" value="F:DNA-directed RNA polymerase activity"/>
    <property type="evidence" value="ECO:0007669"/>
    <property type="project" value="UniProtKB-EC"/>
</dbReference>
<keyword evidence="22" id="KW-1185">Reference proteome</keyword>
<evidence type="ECO:0000256" key="5">
    <source>
        <dbReference type="ARBA" id="ARBA00022695"/>
    </source>
</evidence>
<dbReference type="STRING" id="37360.A0A0G4IL38"/>
<name>A0A0G4IL38_PLABS</name>
<feature type="domain" description="RNA polymerase beta subunit protrusion" evidence="17">
    <location>
        <begin position="9"/>
        <end position="378"/>
    </location>
</feature>
<dbReference type="Proteomes" id="UP000039324">
    <property type="component" value="Unassembled WGS sequence"/>
</dbReference>
<gene>
    <name evidence="20" type="ORF">PBRA_004656</name>
    <name evidence="21" type="ORF">PLBR_LOCUS701</name>
</gene>
<dbReference type="GO" id="GO:0003677">
    <property type="term" value="F:DNA binding"/>
    <property type="evidence" value="ECO:0007669"/>
    <property type="project" value="InterPro"/>
</dbReference>
<geneLocation type="mitochondrion" evidence="21"/>
<dbReference type="Gene3D" id="3.90.1800.10">
    <property type="entry name" value="RNA polymerase alpha subunit dimerisation domain"/>
    <property type="match status" value="1"/>
</dbReference>
<dbReference type="Gene3D" id="3.90.1100.10">
    <property type="match status" value="2"/>
</dbReference>